<dbReference type="InterPro" id="IPR020806">
    <property type="entry name" value="PKS_PP-bd"/>
</dbReference>
<dbReference type="InterPro" id="IPR029058">
    <property type="entry name" value="AB_hydrolase_fold"/>
</dbReference>
<dbReference type="CDD" id="cd19543">
    <property type="entry name" value="DCL_NRPS"/>
    <property type="match status" value="1"/>
</dbReference>
<comment type="caution">
    <text evidence="5">The sequence shown here is derived from an EMBL/GenBank/DDBJ whole genome shotgun (WGS) entry which is preliminary data.</text>
</comment>
<protein>
    <recommendedName>
        <fullName evidence="4">Carrier domain-containing protein</fullName>
    </recommendedName>
</protein>
<dbReference type="SUPFAM" id="SSF56801">
    <property type="entry name" value="Acetyl-CoA synthetase-like"/>
    <property type="match status" value="1"/>
</dbReference>
<dbReference type="PROSITE" id="PS50075">
    <property type="entry name" value="CARRIER"/>
    <property type="match status" value="1"/>
</dbReference>
<dbReference type="Gene3D" id="3.40.50.1820">
    <property type="entry name" value="alpha/beta hydrolase"/>
    <property type="match status" value="1"/>
</dbReference>
<dbReference type="SUPFAM" id="SSF52777">
    <property type="entry name" value="CoA-dependent acyltransferases"/>
    <property type="match status" value="2"/>
</dbReference>
<keyword evidence="6" id="KW-1185">Reference proteome</keyword>
<keyword evidence="2" id="KW-0596">Phosphopantetheine</keyword>
<proteinExistence type="predicted"/>
<evidence type="ECO:0000256" key="1">
    <source>
        <dbReference type="ARBA" id="ARBA00001957"/>
    </source>
</evidence>
<dbReference type="Proteomes" id="UP001501842">
    <property type="component" value="Unassembled WGS sequence"/>
</dbReference>
<dbReference type="SUPFAM" id="SSF47336">
    <property type="entry name" value="ACP-like"/>
    <property type="match status" value="1"/>
</dbReference>
<dbReference type="SUPFAM" id="SSF53474">
    <property type="entry name" value="alpha/beta-Hydrolases"/>
    <property type="match status" value="1"/>
</dbReference>
<dbReference type="InterPro" id="IPR010071">
    <property type="entry name" value="AA_adenyl_dom"/>
</dbReference>
<dbReference type="PANTHER" id="PTHR45527">
    <property type="entry name" value="NONRIBOSOMAL PEPTIDE SYNTHETASE"/>
    <property type="match status" value="1"/>
</dbReference>
<evidence type="ECO:0000256" key="3">
    <source>
        <dbReference type="ARBA" id="ARBA00022553"/>
    </source>
</evidence>
<dbReference type="InterPro" id="IPR000873">
    <property type="entry name" value="AMP-dep_synth/lig_dom"/>
</dbReference>
<dbReference type="SMART" id="SM00824">
    <property type="entry name" value="PKS_TE"/>
    <property type="match status" value="1"/>
</dbReference>
<keyword evidence="3" id="KW-0597">Phosphoprotein</keyword>
<dbReference type="Pfam" id="PF00550">
    <property type="entry name" value="PP-binding"/>
    <property type="match status" value="1"/>
</dbReference>
<reference evidence="5 6" key="1">
    <citation type="journal article" date="2019" name="Int. J. Syst. Evol. Microbiol.">
        <title>The Global Catalogue of Microorganisms (GCM) 10K type strain sequencing project: providing services to taxonomists for standard genome sequencing and annotation.</title>
        <authorList>
            <consortium name="The Broad Institute Genomics Platform"/>
            <consortium name="The Broad Institute Genome Sequencing Center for Infectious Disease"/>
            <person name="Wu L."/>
            <person name="Ma J."/>
        </authorList>
    </citation>
    <scope>NUCLEOTIDE SEQUENCE [LARGE SCALE GENOMIC DNA]</scope>
    <source>
        <strain evidence="5 6">JCM 8201</strain>
    </source>
</reference>
<dbReference type="Pfam" id="PF00975">
    <property type="entry name" value="Thioesterase"/>
    <property type="match status" value="1"/>
</dbReference>
<dbReference type="NCBIfam" id="TIGR01733">
    <property type="entry name" value="AA-adenyl-dom"/>
    <property type="match status" value="1"/>
</dbReference>
<dbReference type="Gene3D" id="3.30.559.10">
    <property type="entry name" value="Chloramphenicol acetyltransferase-like domain"/>
    <property type="match status" value="1"/>
</dbReference>
<dbReference type="Gene3D" id="3.30.300.30">
    <property type="match status" value="1"/>
</dbReference>
<dbReference type="InterPro" id="IPR001031">
    <property type="entry name" value="Thioesterase"/>
</dbReference>
<dbReference type="InterPro" id="IPR020802">
    <property type="entry name" value="TesA-like"/>
</dbReference>
<sequence>MSGNLEDVLPLSPLQQGLFFHALFDADADVYSAQVVLRLDGPLDVPALRNAAQALVARHANLRAAFRQRKQGDSVQLVAKAVRVPFEELEAPVGEVEEIAARERAHRWDLGRPPLLRFTLVRSAPDVHHLVFTNHHILLDGWSTPILQTELFALYVTGGDASVLPRVTPYKNYLAWVSRQDRPAAEAAWSRALEGVQEPTLIRPQAVEGTAAPVKLTLTLDEKLTTALNARARAEGVTLNTVLQLAWGLVLGTETGRTDVVFGGVVSGRPPELAGVEQMVGLFINTLPIRIRVEPGDTLAGALRRVQGEQMDLLAHHHLGLAEIQGLIRLGALFDTVTVLENYPFDPEAEAVDLNGVKIGSAEMYDATHYPVSLAAVPGRELSVRLDYRPDLFTSEEAERLISRLRKVLEAIAEQPGLQVARLDLLTGDERERALAARGRVTGREARSVTGLFAEVAAARPDAVAIRHGGESITYAELDERSGRLAGRLAELGVGPETPVAMLLERGPQVLVSTLAVLKAGGYYVPIHHSYPADRRAWALRESGAPVLLLDEAFADPGFTPEARTVRVDRPVDGPIAPPAPVTPDRLAYAIFTSGSTGLPKSVGVPHREVVDFVTDSRVKADGERILVFSAHAFDASTYEMWVPLLNGGTAVIAPPGELDTEGFALLAERERLTAAFVTTSLFNLMAAERPEVFAGLSSLHTGGEAGNVRAMRAVLDACPDLRLCNAYGPTEATTYAALQPMRPALDGRNTAPLGGPLEDTRLYVLDEALRPVPDGTPGELYLAGSGLARGYLRRPGLTAERFVADPFGGPGERMYRTGDLVRRRGDLLEYLDRADHQVKIRGFRIELGEIEAALGAHPYVAQAAVLARQDRPGERRLVAYAVPHEGCALEPDDLRRFLGESLPSYMVPAAAVVLESFPLNGSGKLDRAALPAPDLGVEGRAPRTPEEETLCGLFAEVLGLPGVLADVSFFDLGGDSIAALRLAALAKQAGLDLTPRMVFTHQTVEGLLAAGDEPELGLDVLLPIRTKGEGAPLFCVHPASGLSWPYFALLPHLPGRPVYGLQSRTLREAGYRAASIREMAEDYVAEMRKVRPSGPYHLLGWSLGGLVAFEAARILEEAGEEVELLCMLDSFHSQDLEASEREVVPELMQAIGIDESVAGDDPLNPDLDAIMAELRARGDAFSTLEEEQLLAVYSTYENGLRIVDGYVPDGPVRADLLFFRATEGLLPDSPDPSIWDPYVRGVERHDLAVEHHFLMEPEAVQKIAQVLSTRLKD</sequence>
<dbReference type="InterPro" id="IPR009081">
    <property type="entry name" value="PP-bd_ACP"/>
</dbReference>
<gene>
    <name evidence="5" type="ORF">GCM10010439_31570</name>
</gene>
<accession>A0ABN3U9G7</accession>
<dbReference type="InterPro" id="IPR036736">
    <property type="entry name" value="ACP-like_sf"/>
</dbReference>
<dbReference type="InterPro" id="IPR023213">
    <property type="entry name" value="CAT-like_dom_sf"/>
</dbReference>
<dbReference type="InterPro" id="IPR006162">
    <property type="entry name" value="Ppantetheine_attach_site"/>
</dbReference>
<name>A0ABN3U9G7_9ACTN</name>
<dbReference type="PANTHER" id="PTHR45527:SF1">
    <property type="entry name" value="FATTY ACID SYNTHASE"/>
    <property type="match status" value="1"/>
</dbReference>
<dbReference type="InterPro" id="IPR001242">
    <property type="entry name" value="Condensation_dom"/>
</dbReference>
<dbReference type="SMART" id="SM00823">
    <property type="entry name" value="PKS_PP"/>
    <property type="match status" value="1"/>
</dbReference>
<evidence type="ECO:0000313" key="6">
    <source>
        <dbReference type="Proteomes" id="UP001501842"/>
    </source>
</evidence>
<dbReference type="Pfam" id="PF00501">
    <property type="entry name" value="AMP-binding"/>
    <property type="match status" value="1"/>
</dbReference>
<dbReference type="InterPro" id="IPR045851">
    <property type="entry name" value="AMP-bd_C_sf"/>
</dbReference>
<dbReference type="PROSITE" id="PS00012">
    <property type="entry name" value="PHOSPHOPANTETHEINE"/>
    <property type="match status" value="1"/>
</dbReference>
<feature type="domain" description="Carrier" evidence="4">
    <location>
        <begin position="942"/>
        <end position="1016"/>
    </location>
</feature>
<evidence type="ECO:0000313" key="5">
    <source>
        <dbReference type="EMBL" id="GAA2726993.1"/>
    </source>
</evidence>
<dbReference type="Gene3D" id="2.30.38.10">
    <property type="entry name" value="Luciferase, Domain 3"/>
    <property type="match status" value="1"/>
</dbReference>
<evidence type="ECO:0000256" key="2">
    <source>
        <dbReference type="ARBA" id="ARBA00022450"/>
    </source>
</evidence>
<dbReference type="InterPro" id="IPR025110">
    <property type="entry name" value="AMP-bd_C"/>
</dbReference>
<dbReference type="Gene3D" id="3.30.559.30">
    <property type="entry name" value="Nonribosomal peptide synthetase, condensation domain"/>
    <property type="match status" value="1"/>
</dbReference>
<evidence type="ECO:0000259" key="4">
    <source>
        <dbReference type="PROSITE" id="PS50075"/>
    </source>
</evidence>
<dbReference type="Pfam" id="PF13193">
    <property type="entry name" value="AMP-binding_C"/>
    <property type="match status" value="1"/>
</dbReference>
<organism evidence="5 6">
    <name type="scientific">Actinocorallia aurantiaca</name>
    <dbReference type="NCBI Taxonomy" id="46204"/>
    <lineage>
        <taxon>Bacteria</taxon>
        <taxon>Bacillati</taxon>
        <taxon>Actinomycetota</taxon>
        <taxon>Actinomycetes</taxon>
        <taxon>Streptosporangiales</taxon>
        <taxon>Thermomonosporaceae</taxon>
        <taxon>Actinocorallia</taxon>
    </lineage>
</organism>
<dbReference type="Gene3D" id="3.40.50.980">
    <property type="match status" value="2"/>
</dbReference>
<dbReference type="EMBL" id="BAAATZ010000012">
    <property type="protein sequence ID" value="GAA2726993.1"/>
    <property type="molecule type" value="Genomic_DNA"/>
</dbReference>
<dbReference type="Pfam" id="PF00668">
    <property type="entry name" value="Condensation"/>
    <property type="match status" value="1"/>
</dbReference>
<dbReference type="RefSeq" id="WP_344451133.1">
    <property type="nucleotide sequence ID" value="NZ_BAAATZ010000012.1"/>
</dbReference>
<comment type="cofactor">
    <cofactor evidence="1">
        <name>pantetheine 4'-phosphate</name>
        <dbReference type="ChEBI" id="CHEBI:47942"/>
    </cofactor>
</comment>
<dbReference type="CDD" id="cd12117">
    <property type="entry name" value="A_NRPS_Srf_like"/>
    <property type="match status" value="1"/>
</dbReference>